<proteinExistence type="predicted"/>
<dbReference type="PROSITE" id="PS51150">
    <property type="entry name" value="AGOUTI_2"/>
    <property type="match status" value="1"/>
</dbReference>
<dbReference type="InterPro" id="IPR027300">
    <property type="entry name" value="Agouti_dom"/>
</dbReference>
<dbReference type="GO" id="GO:0009755">
    <property type="term" value="P:hormone-mediated signaling pathway"/>
    <property type="evidence" value="ECO:0007669"/>
    <property type="project" value="InterPro"/>
</dbReference>
<organism evidence="8">
    <name type="scientific">Xenopus tropicalis</name>
    <name type="common">Western clawed frog</name>
    <name type="synonym">Silurana tropicalis</name>
    <dbReference type="NCBI Taxonomy" id="8364"/>
    <lineage>
        <taxon>Eukaryota</taxon>
        <taxon>Metazoa</taxon>
        <taxon>Chordata</taxon>
        <taxon>Craniata</taxon>
        <taxon>Vertebrata</taxon>
        <taxon>Euteleostomi</taxon>
        <taxon>Amphibia</taxon>
        <taxon>Batrachia</taxon>
        <taxon>Anura</taxon>
        <taxon>Pipoidea</taxon>
        <taxon>Pipidae</taxon>
        <taxon>Xenopodinae</taxon>
        <taxon>Xenopus</taxon>
        <taxon>Silurana</taxon>
    </lineage>
</organism>
<dbReference type="Pfam" id="PF05039">
    <property type="entry name" value="Agouti"/>
    <property type="match status" value="1"/>
</dbReference>
<dbReference type="Ensembl" id="ENSXETT00000108784">
    <property type="protein sequence ID" value="ENSXETP00000119370"/>
    <property type="gene ID" value="ENSXETG00000035241"/>
</dbReference>
<evidence type="ECO:0000259" key="7">
    <source>
        <dbReference type="PROSITE" id="PS51150"/>
    </source>
</evidence>
<dbReference type="GO" id="GO:0005102">
    <property type="term" value="F:signaling receptor binding"/>
    <property type="evidence" value="ECO:0007669"/>
    <property type="project" value="InterPro"/>
</dbReference>
<evidence type="ECO:0000256" key="1">
    <source>
        <dbReference type="ARBA" id="ARBA00004613"/>
    </source>
</evidence>
<feature type="disulfide bond" evidence="6">
    <location>
        <begin position="153"/>
        <end position="171"/>
    </location>
</feature>
<evidence type="ECO:0000256" key="6">
    <source>
        <dbReference type="PROSITE-ProRule" id="PRU00494"/>
    </source>
</evidence>
<comment type="subcellular location">
    <subcellularLocation>
        <location evidence="1">Secreted</location>
    </subcellularLocation>
</comment>
<dbReference type="InterPro" id="IPR036836">
    <property type="entry name" value="Agouti_dom_sf"/>
</dbReference>
<evidence type="ECO:0000256" key="2">
    <source>
        <dbReference type="ARBA" id="ARBA00022525"/>
    </source>
</evidence>
<dbReference type="SUPFAM" id="SSF57055">
    <property type="entry name" value="Agouti-related protein"/>
    <property type="match status" value="1"/>
</dbReference>
<name>A0A803KG24_XENTR</name>
<dbReference type="GeneTree" id="ENSGT00940000154258"/>
<dbReference type="SMART" id="SM00792">
    <property type="entry name" value="Agouti"/>
    <property type="match status" value="1"/>
</dbReference>
<dbReference type="AlphaFoldDB" id="A0A803KG24"/>
<accession>A0A803KG24</accession>
<keyword evidence="3" id="KW-0732">Signal</keyword>
<keyword evidence="4" id="KW-0960">Knottin</keyword>
<dbReference type="PANTHER" id="PTHR16551:SF4">
    <property type="entry name" value="AGOUTI-RELATED PROTEIN"/>
    <property type="match status" value="1"/>
</dbReference>
<dbReference type="InterPro" id="IPR007733">
    <property type="entry name" value="Agouti"/>
</dbReference>
<comment type="caution">
    <text evidence="6">Lacks conserved residue(s) required for the propagation of feature annotation.</text>
</comment>
<evidence type="ECO:0000256" key="3">
    <source>
        <dbReference type="ARBA" id="ARBA00022729"/>
    </source>
</evidence>
<dbReference type="Gene3D" id="4.10.760.10">
    <property type="entry name" value="Agouti domain"/>
    <property type="match status" value="1"/>
</dbReference>
<keyword evidence="2" id="KW-0964">Secreted</keyword>
<sequence length="183" mass="20526">MVTGYVLSASVGTLGWAGLVWPEIAQSKDFQRCEDTMFNTVLLCVAMIQTIQASLTSETSNGRLQVLSSGMNNERYNYPNLLHKVKETAMEGPGNLARNEYLKLDSEADEEDLMEDYSLLDPRALSLEVSSREERSPRRCVQLLESCVGHLPCCSPCATCYCRFFNAFCYCRKTSTNCHHGKN</sequence>
<dbReference type="GO" id="GO:0005576">
    <property type="term" value="C:extracellular region"/>
    <property type="evidence" value="ECO:0007669"/>
    <property type="project" value="UniProtKB-SubCell"/>
</dbReference>
<dbReference type="InParanoid" id="A0A803KG24"/>
<protein>
    <submittedName>
        <fullName evidence="8">Agouti related neuropeptide</fullName>
    </submittedName>
</protein>
<dbReference type="PANTHER" id="PTHR16551">
    <property type="entry name" value="AGOUTI RELATED"/>
    <property type="match status" value="1"/>
</dbReference>
<reference evidence="8" key="1">
    <citation type="journal article" date="2010" name="Science">
        <title>The genome of the Western clawed frog Xenopus tropicalis.</title>
        <authorList>
            <person name="Hellsten U."/>
            <person name="Harland R.M."/>
            <person name="Gilchrist M.J."/>
            <person name="Hendrix D."/>
            <person name="Jurka J."/>
            <person name="Kapitonov V."/>
            <person name="Ovcharenko I."/>
            <person name="Putnam N.H."/>
            <person name="Shu S."/>
            <person name="Taher L."/>
            <person name="Blitz I.L."/>
            <person name="Blumberg B."/>
            <person name="Dichmann D.S."/>
            <person name="Dubchak I."/>
            <person name="Amaya E."/>
            <person name="Detter J.C."/>
            <person name="Fletcher R."/>
            <person name="Gerhard D.S."/>
            <person name="Goodstein D."/>
            <person name="Graves T."/>
            <person name="Grigoriev I.V."/>
            <person name="Grimwood J."/>
            <person name="Kawashima T."/>
            <person name="Lindquist E."/>
            <person name="Lucas S.M."/>
            <person name="Mead P.E."/>
            <person name="Mitros T."/>
            <person name="Ogino H."/>
            <person name="Ohta Y."/>
            <person name="Poliakov A.V."/>
            <person name="Pollet N."/>
            <person name="Robert J."/>
            <person name="Salamov A."/>
            <person name="Sater A.K."/>
            <person name="Schmutz J."/>
            <person name="Terry A."/>
            <person name="Vize P.D."/>
            <person name="Warren W.C."/>
            <person name="Wells D."/>
            <person name="Wills A."/>
            <person name="Wilson R.K."/>
            <person name="Zimmerman L.B."/>
            <person name="Zorn A.M."/>
            <person name="Grainger R."/>
            <person name="Grammer T."/>
            <person name="Khokha M.K."/>
            <person name="Richardson P.M."/>
            <person name="Rokhsar D.S."/>
        </authorList>
    </citation>
    <scope>NUCLEOTIDE SEQUENCE [LARGE SCALE GENOMIC DNA]</scope>
    <source>
        <strain evidence="8">Nigerian</strain>
    </source>
</reference>
<feature type="disulfide bond" evidence="6">
    <location>
        <begin position="162"/>
        <end position="169"/>
    </location>
</feature>
<evidence type="ECO:0000256" key="4">
    <source>
        <dbReference type="ARBA" id="ARBA00022854"/>
    </source>
</evidence>
<reference evidence="8" key="2">
    <citation type="submission" date="2021-03" db="UniProtKB">
        <authorList>
            <consortium name="Ensembl"/>
        </authorList>
    </citation>
    <scope>IDENTIFICATION</scope>
</reference>
<gene>
    <name evidence="8" type="primary">agrp</name>
</gene>
<feature type="disulfide bond" evidence="6">
    <location>
        <begin position="157"/>
        <end position="178"/>
    </location>
</feature>
<feature type="domain" description="Agouti" evidence="7">
    <location>
        <begin position="140"/>
        <end position="178"/>
    </location>
</feature>
<evidence type="ECO:0000313" key="8">
    <source>
        <dbReference type="Ensembl" id="ENSXETP00000119370"/>
    </source>
</evidence>
<keyword evidence="5 6" id="KW-1015">Disulfide bond</keyword>
<dbReference type="Bgee" id="ENSXETG00000035241">
    <property type="expression patterns" value="Expressed in stomach and 6 other cell types or tissues"/>
</dbReference>
<evidence type="ECO:0000256" key="5">
    <source>
        <dbReference type="ARBA" id="ARBA00023157"/>
    </source>
</evidence>